<reference evidence="6 7" key="1">
    <citation type="submission" date="2023-03" db="EMBL/GenBank/DDBJ databases">
        <title>Roseibium porphyridii sp. nov. and Roseibium rhodosorbium sp. nov. isolated from marine algae, Porphyridium cruentum and Rhodosorus marinus, respectively.</title>
        <authorList>
            <person name="Lee M.W."/>
            <person name="Choi B.J."/>
            <person name="Lee J.K."/>
            <person name="Choi D.G."/>
            <person name="Baek J.H."/>
            <person name="Bayburt H."/>
            <person name="Kim J.M."/>
            <person name="Han D.M."/>
            <person name="Kim K.H."/>
            <person name="Jeon C.O."/>
        </authorList>
    </citation>
    <scope>NUCLEOTIDE SEQUENCE [LARGE SCALE GENOMIC DNA]</scope>
    <source>
        <strain evidence="6 7">KMA01</strain>
    </source>
</reference>
<organism evidence="6 7">
    <name type="scientific">Roseibium porphyridii</name>
    <dbReference type="NCBI Taxonomy" id="2866279"/>
    <lineage>
        <taxon>Bacteria</taxon>
        <taxon>Pseudomonadati</taxon>
        <taxon>Pseudomonadota</taxon>
        <taxon>Alphaproteobacteria</taxon>
        <taxon>Hyphomicrobiales</taxon>
        <taxon>Stappiaceae</taxon>
        <taxon>Roseibium</taxon>
    </lineage>
</organism>
<dbReference type="RefSeq" id="WP_152502582.1">
    <property type="nucleotide sequence ID" value="NZ_CP120863.1"/>
</dbReference>
<dbReference type="InterPro" id="IPR000551">
    <property type="entry name" value="MerR-type_HTH_dom"/>
</dbReference>
<dbReference type="Gene3D" id="1.10.1660.10">
    <property type="match status" value="1"/>
</dbReference>
<keyword evidence="3" id="KW-0411">Iron-sulfur</keyword>
<dbReference type="SMART" id="SM00422">
    <property type="entry name" value="HTH_MERR"/>
    <property type="match status" value="1"/>
</dbReference>
<protein>
    <submittedName>
        <fullName evidence="6">Redox-sensitive transcriptional activator SoxR</fullName>
    </submittedName>
</protein>
<dbReference type="InterPro" id="IPR047057">
    <property type="entry name" value="MerR_fam"/>
</dbReference>
<dbReference type="PANTHER" id="PTHR30204:SF0">
    <property type="entry name" value="REDOX-SENSITIVE TRANSCRIPTIONAL ACTIVATOR SOXR"/>
    <property type="match status" value="1"/>
</dbReference>
<dbReference type="InterPro" id="IPR009061">
    <property type="entry name" value="DNA-bd_dom_put_sf"/>
</dbReference>
<dbReference type="PRINTS" id="PR00040">
    <property type="entry name" value="HTHMERR"/>
</dbReference>
<evidence type="ECO:0000256" key="3">
    <source>
        <dbReference type="ARBA" id="ARBA00023014"/>
    </source>
</evidence>
<keyword evidence="7" id="KW-1185">Reference proteome</keyword>
<keyword evidence="4" id="KW-0238">DNA-binding</keyword>
<evidence type="ECO:0000256" key="4">
    <source>
        <dbReference type="ARBA" id="ARBA00023125"/>
    </source>
</evidence>
<dbReference type="PROSITE" id="PS50937">
    <property type="entry name" value="HTH_MERR_2"/>
    <property type="match status" value="1"/>
</dbReference>
<name>A0ABY8EZ03_9HYPH</name>
<dbReference type="PROSITE" id="PS00552">
    <property type="entry name" value="HTH_MERR_1"/>
    <property type="match status" value="1"/>
</dbReference>
<evidence type="ECO:0000313" key="7">
    <source>
        <dbReference type="Proteomes" id="UP001209803"/>
    </source>
</evidence>
<dbReference type="NCBIfam" id="TIGR01950">
    <property type="entry name" value="SoxR"/>
    <property type="match status" value="1"/>
</dbReference>
<keyword evidence="2" id="KW-0408">Iron</keyword>
<gene>
    <name evidence="6" type="primary">soxR</name>
    <name evidence="6" type="ORF">K1718_19710</name>
</gene>
<evidence type="ECO:0000256" key="1">
    <source>
        <dbReference type="ARBA" id="ARBA00022714"/>
    </source>
</evidence>
<dbReference type="SUPFAM" id="SSF46955">
    <property type="entry name" value="Putative DNA-binding domain"/>
    <property type="match status" value="1"/>
</dbReference>
<proteinExistence type="predicted"/>
<feature type="domain" description="HTH merR-type" evidence="5">
    <location>
        <begin position="6"/>
        <end position="74"/>
    </location>
</feature>
<keyword evidence="1" id="KW-0001">2Fe-2S</keyword>
<sequence length="165" mass="18551">MRGSDLLSIGELASRTGLSVSAIRFYEEKGLVHPVRNEGGQRRFLRADIRRLSFVLVAQEFGFSIGEIAGQLKQLPEGRAPTKADWTRIGRDFRRHLDDRIERMTTLRDKLDACIGCGCLSMKSCQLYNAGDAASRHGRGPRYLLGDLPDPDVIEKAARLNRPRR</sequence>
<dbReference type="InterPro" id="IPR010211">
    <property type="entry name" value="Redox-sen_tscrpt-act_SoxR"/>
</dbReference>
<dbReference type="EMBL" id="CP120863">
    <property type="protein sequence ID" value="WFE88373.1"/>
    <property type="molecule type" value="Genomic_DNA"/>
</dbReference>
<keyword evidence="1" id="KW-0479">Metal-binding</keyword>
<accession>A0ABY8EZ03</accession>
<evidence type="ECO:0000256" key="2">
    <source>
        <dbReference type="ARBA" id="ARBA00023004"/>
    </source>
</evidence>
<evidence type="ECO:0000259" key="5">
    <source>
        <dbReference type="PROSITE" id="PS50937"/>
    </source>
</evidence>
<evidence type="ECO:0000313" key="6">
    <source>
        <dbReference type="EMBL" id="WFE88373.1"/>
    </source>
</evidence>
<dbReference type="Proteomes" id="UP001209803">
    <property type="component" value="Chromosome"/>
</dbReference>
<dbReference type="Pfam" id="PF13411">
    <property type="entry name" value="MerR_1"/>
    <property type="match status" value="1"/>
</dbReference>
<dbReference type="PANTHER" id="PTHR30204">
    <property type="entry name" value="REDOX-CYCLING DRUG-SENSING TRANSCRIPTIONAL ACTIVATOR SOXR"/>
    <property type="match status" value="1"/>
</dbReference>